<evidence type="ECO:0000256" key="5">
    <source>
        <dbReference type="ARBA" id="ARBA00038359"/>
    </source>
</evidence>
<gene>
    <name evidence="10" type="ORF">DBV05_g12542</name>
    <name evidence="9" type="ORF">DBV05_g12685</name>
</gene>
<protein>
    <recommendedName>
        <fullName evidence="8">Rhodopsin domain-containing protein</fullName>
    </recommendedName>
</protein>
<dbReference type="OrthoDB" id="4682787at2759"/>
<evidence type="ECO:0000256" key="3">
    <source>
        <dbReference type="ARBA" id="ARBA00022989"/>
    </source>
</evidence>
<proteinExistence type="inferred from homology"/>
<name>A0A5N5CTG4_9PEZI</name>
<dbReference type="InterPro" id="IPR049326">
    <property type="entry name" value="Rhodopsin_dom_fungi"/>
</dbReference>
<feature type="transmembrane region" description="Helical" evidence="7">
    <location>
        <begin position="81"/>
        <end position="108"/>
    </location>
</feature>
<evidence type="ECO:0000256" key="1">
    <source>
        <dbReference type="ARBA" id="ARBA00004141"/>
    </source>
</evidence>
<evidence type="ECO:0000313" key="9">
    <source>
        <dbReference type="EMBL" id="KAB2568636.1"/>
    </source>
</evidence>
<dbReference type="Proteomes" id="UP000325902">
    <property type="component" value="Unassembled WGS sequence"/>
</dbReference>
<evidence type="ECO:0000256" key="6">
    <source>
        <dbReference type="SAM" id="MobiDB-lite"/>
    </source>
</evidence>
<dbReference type="AlphaFoldDB" id="A0A5N5CTG4"/>
<dbReference type="EMBL" id="VCHE01000275">
    <property type="protein sequence ID" value="KAB2568780.1"/>
    <property type="molecule type" value="Genomic_DNA"/>
</dbReference>
<comment type="caution">
    <text evidence="9">The sequence shown here is derived from an EMBL/GenBank/DDBJ whole genome shotgun (WGS) entry which is preliminary data.</text>
</comment>
<dbReference type="PANTHER" id="PTHR33048:SF96">
    <property type="entry name" value="INTEGRAL MEMBRANE PROTEIN"/>
    <property type="match status" value="1"/>
</dbReference>
<dbReference type="EMBL" id="VCHE01000320">
    <property type="protein sequence ID" value="KAB2568636.1"/>
    <property type="molecule type" value="Genomic_DNA"/>
</dbReference>
<feature type="transmembrane region" description="Helical" evidence="7">
    <location>
        <begin position="115"/>
        <end position="137"/>
    </location>
</feature>
<keyword evidence="2 7" id="KW-0812">Transmembrane</keyword>
<organism evidence="9 11">
    <name type="scientific">Lasiodiplodia theobromae</name>
    <dbReference type="NCBI Taxonomy" id="45133"/>
    <lineage>
        <taxon>Eukaryota</taxon>
        <taxon>Fungi</taxon>
        <taxon>Dikarya</taxon>
        <taxon>Ascomycota</taxon>
        <taxon>Pezizomycotina</taxon>
        <taxon>Dothideomycetes</taxon>
        <taxon>Dothideomycetes incertae sedis</taxon>
        <taxon>Botryosphaeriales</taxon>
        <taxon>Botryosphaeriaceae</taxon>
        <taxon>Lasiodiplodia</taxon>
    </lineage>
</organism>
<dbReference type="GO" id="GO:0016020">
    <property type="term" value="C:membrane"/>
    <property type="evidence" value="ECO:0007669"/>
    <property type="project" value="UniProtKB-SubCell"/>
</dbReference>
<evidence type="ECO:0000313" key="11">
    <source>
        <dbReference type="Proteomes" id="UP000325902"/>
    </source>
</evidence>
<feature type="domain" description="Rhodopsin" evidence="8">
    <location>
        <begin position="22"/>
        <end position="261"/>
    </location>
</feature>
<evidence type="ECO:0000256" key="4">
    <source>
        <dbReference type="ARBA" id="ARBA00023136"/>
    </source>
</evidence>
<comment type="subcellular location">
    <subcellularLocation>
        <location evidence="1">Membrane</location>
        <topology evidence="1">Multi-pass membrane protein</topology>
    </subcellularLocation>
</comment>
<feature type="compositionally biased region" description="Low complexity" evidence="6">
    <location>
        <begin position="324"/>
        <end position="335"/>
    </location>
</feature>
<feature type="transmembrane region" description="Helical" evidence="7">
    <location>
        <begin position="229"/>
        <end position="256"/>
    </location>
</feature>
<reference evidence="9 11" key="1">
    <citation type="journal article" date="2019" name="Sci. Rep.">
        <title>A multi-omics analysis of the grapevine pathogen Lasiodiplodia theobromae reveals that temperature affects the expression of virulence- and pathogenicity-related genes.</title>
        <authorList>
            <person name="Felix C."/>
            <person name="Meneses R."/>
            <person name="Goncalves M.F.M."/>
            <person name="Tilleman L."/>
            <person name="Duarte A.S."/>
            <person name="Jorrin-Novo J.V."/>
            <person name="Van de Peer Y."/>
            <person name="Deforce D."/>
            <person name="Van Nieuwerburgh F."/>
            <person name="Esteves A.C."/>
            <person name="Alves A."/>
        </authorList>
    </citation>
    <scope>NUCLEOTIDE SEQUENCE [LARGE SCALE GENOMIC DNA]</scope>
    <source>
        <strain evidence="9 11">LA-SOL3</strain>
    </source>
</reference>
<accession>A0A5N5CTG4</accession>
<feature type="transmembrane region" description="Helical" evidence="7">
    <location>
        <begin position="197"/>
        <end position="217"/>
    </location>
</feature>
<evidence type="ECO:0000256" key="7">
    <source>
        <dbReference type="SAM" id="Phobius"/>
    </source>
</evidence>
<keyword evidence="11" id="KW-1185">Reference proteome</keyword>
<evidence type="ECO:0000256" key="2">
    <source>
        <dbReference type="ARBA" id="ARBA00022692"/>
    </source>
</evidence>
<comment type="similarity">
    <text evidence="5">Belongs to the SAT4 family.</text>
</comment>
<keyword evidence="4 7" id="KW-0472">Membrane</keyword>
<feature type="transmembrane region" description="Helical" evidence="7">
    <location>
        <begin position="165"/>
        <end position="185"/>
    </location>
</feature>
<feature type="region of interest" description="Disordered" evidence="6">
    <location>
        <begin position="298"/>
        <end position="344"/>
    </location>
</feature>
<keyword evidence="3 7" id="KW-1133">Transmembrane helix</keyword>
<dbReference type="Pfam" id="PF20684">
    <property type="entry name" value="Fung_rhodopsin"/>
    <property type="match status" value="1"/>
</dbReference>
<feature type="transmembrane region" description="Helical" evidence="7">
    <location>
        <begin position="12"/>
        <end position="30"/>
    </location>
</feature>
<dbReference type="InterPro" id="IPR052337">
    <property type="entry name" value="SAT4-like"/>
</dbReference>
<dbReference type="PANTHER" id="PTHR33048">
    <property type="entry name" value="PTH11-LIKE INTEGRAL MEMBRANE PROTEIN (AFU_ORTHOLOGUE AFUA_5G11245)"/>
    <property type="match status" value="1"/>
</dbReference>
<sequence>MSNSISSATWALLVLSWLFVCLRCGVRIFLVKSFGFDDWLMLLSQIAYTIWGICLLLGVHAGMGHHMAELTPERIMQAMKYWYICGGLYCFVTTLVKVAVGFFLLRVIVHPVQKYVIWGTLAVSTGYGIFMIVGTLAQCDPPQKFWDNNIDGSCGNRAGGVWTGYVHAAISAAVDFIMAGIPFFMLRHSNLGWKKRVAIYLIMSLGSYAAITTLIRASTIDDLTKSGDYLYNITSITIWSWVEPGVGIIAACMATLRPLVRVVFERTGISKSGSKTRSTTARFDPDVNLDELRGESGVTVTNIEARESPSPERTPNGGKRRRSSTGGESGNSESGWQSFGSQEHVLQSNTRIKRSVQVTISTSDAADINEIQSVRSPMGVKRVL</sequence>
<evidence type="ECO:0000259" key="8">
    <source>
        <dbReference type="Pfam" id="PF20684"/>
    </source>
</evidence>
<evidence type="ECO:0000313" key="10">
    <source>
        <dbReference type="EMBL" id="KAB2568780.1"/>
    </source>
</evidence>
<feature type="transmembrane region" description="Helical" evidence="7">
    <location>
        <begin position="42"/>
        <end position="61"/>
    </location>
</feature>